<reference evidence="2" key="2">
    <citation type="submission" date="2023-06" db="EMBL/GenBank/DDBJ databases">
        <authorList>
            <consortium name="Lawrence Berkeley National Laboratory"/>
            <person name="Mondo S.J."/>
            <person name="Hensen N."/>
            <person name="Bonometti L."/>
            <person name="Westerberg I."/>
            <person name="Brannstrom I.O."/>
            <person name="Guillou S."/>
            <person name="Cros-Aarteil S."/>
            <person name="Calhoun S."/>
            <person name="Haridas S."/>
            <person name="Kuo A."/>
            <person name="Pangilinan J."/>
            <person name="Riley R."/>
            <person name="Labutti K."/>
            <person name="Andreopoulos B."/>
            <person name="Lipzen A."/>
            <person name="Chen C."/>
            <person name="Yanf M."/>
            <person name="Daum C."/>
            <person name="Ng V."/>
            <person name="Clum A."/>
            <person name="Steindorff A."/>
            <person name="Ohm R."/>
            <person name="Martin F."/>
            <person name="Silar P."/>
            <person name="Natvig D."/>
            <person name="Lalanne C."/>
            <person name="Gautier V."/>
            <person name="Ament-Velasquez S.L."/>
            <person name="Kruys A."/>
            <person name="Hutchinson M.I."/>
            <person name="Powell A.J."/>
            <person name="Barry K."/>
            <person name="Miller A.N."/>
            <person name="Grigoriev I.V."/>
            <person name="Debuchy R."/>
            <person name="Gladieux P."/>
            <person name="Thoren M.H."/>
            <person name="Johannesson H."/>
        </authorList>
    </citation>
    <scope>NUCLEOTIDE SEQUENCE</scope>
    <source>
        <strain evidence="2">PSN324</strain>
    </source>
</reference>
<protein>
    <submittedName>
        <fullName evidence="2">Uncharacterized protein</fullName>
    </submittedName>
</protein>
<gene>
    <name evidence="2" type="ORF">QBC42DRAFT_343503</name>
</gene>
<feature type="region of interest" description="Disordered" evidence="1">
    <location>
        <begin position="217"/>
        <end position="306"/>
    </location>
</feature>
<reference evidence="2" key="1">
    <citation type="journal article" date="2023" name="Mol. Phylogenet. Evol.">
        <title>Genome-scale phylogeny and comparative genomics of the fungal order Sordariales.</title>
        <authorList>
            <person name="Hensen N."/>
            <person name="Bonometti L."/>
            <person name="Westerberg I."/>
            <person name="Brannstrom I.O."/>
            <person name="Guillou S."/>
            <person name="Cros-Aarteil S."/>
            <person name="Calhoun S."/>
            <person name="Haridas S."/>
            <person name="Kuo A."/>
            <person name="Mondo S."/>
            <person name="Pangilinan J."/>
            <person name="Riley R."/>
            <person name="LaButti K."/>
            <person name="Andreopoulos B."/>
            <person name="Lipzen A."/>
            <person name="Chen C."/>
            <person name="Yan M."/>
            <person name="Daum C."/>
            <person name="Ng V."/>
            <person name="Clum A."/>
            <person name="Steindorff A."/>
            <person name="Ohm R.A."/>
            <person name="Martin F."/>
            <person name="Silar P."/>
            <person name="Natvig D.O."/>
            <person name="Lalanne C."/>
            <person name="Gautier V."/>
            <person name="Ament-Velasquez S.L."/>
            <person name="Kruys A."/>
            <person name="Hutchinson M.I."/>
            <person name="Powell A.J."/>
            <person name="Barry K."/>
            <person name="Miller A.N."/>
            <person name="Grigoriev I.V."/>
            <person name="Debuchy R."/>
            <person name="Gladieux P."/>
            <person name="Hiltunen Thoren M."/>
            <person name="Johannesson H."/>
        </authorList>
    </citation>
    <scope>NUCLEOTIDE SEQUENCE</scope>
    <source>
        <strain evidence="2">PSN324</strain>
    </source>
</reference>
<dbReference type="AlphaFoldDB" id="A0AAV9I2H1"/>
<evidence type="ECO:0000313" key="2">
    <source>
        <dbReference type="EMBL" id="KAK4465988.1"/>
    </source>
</evidence>
<feature type="region of interest" description="Disordered" evidence="1">
    <location>
        <begin position="15"/>
        <end position="199"/>
    </location>
</feature>
<comment type="caution">
    <text evidence="2">The sequence shown here is derived from an EMBL/GenBank/DDBJ whole genome shotgun (WGS) entry which is preliminary data.</text>
</comment>
<name>A0AAV9I2H1_9PEZI</name>
<evidence type="ECO:0000313" key="3">
    <source>
        <dbReference type="Proteomes" id="UP001321749"/>
    </source>
</evidence>
<sequence>MKKHQDLTAQEILEIERGLGDVGRGVDFPMARERAASSTSRAPLAPPASPGAALPPPVPTRPAPPPPPPDRPLPPLPVPAWDPRRPVGAPGDAETGSPRPSGSSVQSSRPPASASAGQEGPATPTADRKPGYSLFLGPGYSSPEEFQDAMGKRAATSPSAEVAASNLRRFEEARAARATRARAVSAGAGTGTGISAESPAVAARLPFSLRALLPARARKNSGAQASSGSSPPSSFSSSSAATPPTSSQPAAAAPKAALIVEKKKMTMEGDDLAEGGLPPKGEPLQNHLEPNNPHGYPAPPPFRHNRAVPNWRAAKHAVHPDGKTVKAAEGIQLCPRPPVGSRAFPPQAARGARRVSDQEDDGFVLPASGLDISVPSAPKSLSKRKKKEDSIQQQSTFGYNPEMSAHETDRNDSRCDEATGQMHDTSHHMHADISDMPRQLHGPVHTFTQDAQHSYLPTHTGLQTTPSSSRAMHTFFNRDAHNTSQIAHTANQDTRAANQPMHGDEQEHAYQHSYHAYPISGDAYIDTEQALFAARRPLTMIEEARTVQGAGTGELCFGGASLACGQEGEVEGEGEKEPEGEKEGEEEE</sequence>
<feature type="compositionally biased region" description="Pro residues" evidence="1">
    <location>
        <begin position="44"/>
        <end position="80"/>
    </location>
</feature>
<keyword evidence="3" id="KW-1185">Reference proteome</keyword>
<feature type="compositionally biased region" description="Low complexity" evidence="1">
    <location>
        <begin position="96"/>
        <end position="118"/>
    </location>
</feature>
<dbReference type="Proteomes" id="UP001321749">
    <property type="component" value="Unassembled WGS sequence"/>
</dbReference>
<feature type="region of interest" description="Disordered" evidence="1">
    <location>
        <begin position="565"/>
        <end position="588"/>
    </location>
</feature>
<accession>A0AAV9I2H1</accession>
<organism evidence="2 3">
    <name type="scientific">Cladorrhinum samala</name>
    <dbReference type="NCBI Taxonomy" id="585594"/>
    <lineage>
        <taxon>Eukaryota</taxon>
        <taxon>Fungi</taxon>
        <taxon>Dikarya</taxon>
        <taxon>Ascomycota</taxon>
        <taxon>Pezizomycotina</taxon>
        <taxon>Sordariomycetes</taxon>
        <taxon>Sordariomycetidae</taxon>
        <taxon>Sordariales</taxon>
        <taxon>Podosporaceae</taxon>
        <taxon>Cladorrhinum</taxon>
    </lineage>
</organism>
<feature type="compositionally biased region" description="Low complexity" evidence="1">
    <location>
        <begin position="221"/>
        <end position="257"/>
    </location>
</feature>
<dbReference type="EMBL" id="MU864935">
    <property type="protein sequence ID" value="KAK4465988.1"/>
    <property type="molecule type" value="Genomic_DNA"/>
</dbReference>
<evidence type="ECO:0000256" key="1">
    <source>
        <dbReference type="SAM" id="MobiDB-lite"/>
    </source>
</evidence>
<feature type="region of interest" description="Disordered" evidence="1">
    <location>
        <begin position="334"/>
        <end position="421"/>
    </location>
</feature>
<feature type="compositionally biased region" description="Basic and acidic residues" evidence="1">
    <location>
        <begin position="404"/>
        <end position="417"/>
    </location>
</feature>
<proteinExistence type="predicted"/>
<feature type="compositionally biased region" description="Low complexity" evidence="1">
    <location>
        <begin position="176"/>
        <end position="198"/>
    </location>
</feature>